<name>A0AAP2Z061_9EURY</name>
<dbReference type="Pfam" id="PF01041">
    <property type="entry name" value="DegT_DnrJ_EryC1"/>
    <property type="match status" value="1"/>
</dbReference>
<keyword evidence="2" id="KW-0808">Transferase</keyword>
<evidence type="ECO:0000313" key="3">
    <source>
        <dbReference type="Proteomes" id="UP001321018"/>
    </source>
</evidence>
<dbReference type="RefSeq" id="WP_338004560.1">
    <property type="nucleotide sequence ID" value="NZ_JAOPKA010000010.1"/>
</dbReference>
<dbReference type="PANTHER" id="PTHR30244">
    <property type="entry name" value="TRANSAMINASE"/>
    <property type="match status" value="1"/>
</dbReference>
<dbReference type="InterPro" id="IPR015421">
    <property type="entry name" value="PyrdxlP-dep_Trfase_major"/>
</dbReference>
<reference evidence="2" key="1">
    <citation type="submission" date="2022-09" db="EMBL/GenBank/DDBJ databases">
        <title>Enrichment on poylsaccharides allowed isolation of novel metabolic and taxonomic groups of Haloarchaea.</title>
        <authorList>
            <person name="Sorokin D.Y."/>
            <person name="Elcheninov A.G."/>
            <person name="Khizhniak T.V."/>
            <person name="Kolganova T.V."/>
            <person name="Kublanov I.V."/>
        </authorList>
    </citation>
    <scope>NUCLEOTIDE SEQUENCE</scope>
    <source>
        <strain evidence="2">AArc-xg1-1</strain>
    </source>
</reference>
<comment type="caution">
    <text evidence="2">The sequence shown here is derived from an EMBL/GenBank/DDBJ whole genome shotgun (WGS) entry which is preliminary data.</text>
</comment>
<dbReference type="AlphaFoldDB" id="A0AAP2Z061"/>
<gene>
    <name evidence="2" type="ORF">OB960_15210</name>
</gene>
<comment type="similarity">
    <text evidence="1">Belongs to the DegT/DnrJ/EryC1 family.</text>
</comment>
<accession>A0AAP2Z061</accession>
<dbReference type="GO" id="GO:0000271">
    <property type="term" value="P:polysaccharide biosynthetic process"/>
    <property type="evidence" value="ECO:0007669"/>
    <property type="project" value="TreeGrafter"/>
</dbReference>
<dbReference type="InterPro" id="IPR000653">
    <property type="entry name" value="DegT/StrS_aminotransferase"/>
</dbReference>
<protein>
    <submittedName>
        <fullName evidence="2">DegT/DnrJ/EryC1/StrS family aminotransferase</fullName>
    </submittedName>
</protein>
<keyword evidence="2" id="KW-0032">Aminotransferase</keyword>
<dbReference type="InterPro" id="IPR015424">
    <property type="entry name" value="PyrdxlP-dep_Trfase"/>
</dbReference>
<dbReference type="PANTHER" id="PTHR30244:SF42">
    <property type="entry name" value="UDP-2-ACETAMIDO-2-DEOXY-3-OXO-D-GLUCURONATE AMINOTRANSFERASE"/>
    <property type="match status" value="1"/>
</dbReference>
<proteinExistence type="inferred from homology"/>
<sequence>MISGTPSLFVWSLSEPRPTGITPFVRQHADHHWLYGSGKAALRDALSTVASPGENVLIPSYLPDAVVEPIRELGLEARHYAISPDLSPDFADLEDRIDDRTLAVMSVNYFGFPQPGLEELSSIVDDYDCYHIDDNAHAALSVDDGVLLGTRGHIGITSLWKLLPIPNGAILYLNDDSIADRFEPSQLAGPSDTLGPADGRFVVKSIAADLLDSHTTVRNSVNALLFGRDGETAASDPIDRYEASKTRMSKLSVRVMEDADPESIRTRRRANYRAWQRVLEDRPDADVLFPKLPSGICPQVCPVHTQHSRRFRRTLQRCGVGGVFSWPRLSPDVLDDPAYETATCLSQEIVALPVHQQVDPKSIESIGDRLEIN</sequence>
<dbReference type="GO" id="GO:0008483">
    <property type="term" value="F:transaminase activity"/>
    <property type="evidence" value="ECO:0007669"/>
    <property type="project" value="UniProtKB-KW"/>
</dbReference>
<evidence type="ECO:0000256" key="1">
    <source>
        <dbReference type="RuleBase" id="RU004508"/>
    </source>
</evidence>
<dbReference type="EMBL" id="JAOPKA010000010">
    <property type="protein sequence ID" value="MCU4742741.1"/>
    <property type="molecule type" value="Genomic_DNA"/>
</dbReference>
<dbReference type="Proteomes" id="UP001321018">
    <property type="component" value="Unassembled WGS sequence"/>
</dbReference>
<evidence type="ECO:0000313" key="2">
    <source>
        <dbReference type="EMBL" id="MCU4742741.1"/>
    </source>
</evidence>
<dbReference type="GO" id="GO:0030170">
    <property type="term" value="F:pyridoxal phosphate binding"/>
    <property type="evidence" value="ECO:0007669"/>
    <property type="project" value="TreeGrafter"/>
</dbReference>
<dbReference type="SUPFAM" id="SSF53383">
    <property type="entry name" value="PLP-dependent transferases"/>
    <property type="match status" value="1"/>
</dbReference>
<keyword evidence="1" id="KW-0663">Pyridoxal phosphate</keyword>
<organism evidence="2 3">
    <name type="scientific">Natronoglomus mannanivorans</name>
    <dbReference type="NCBI Taxonomy" id="2979990"/>
    <lineage>
        <taxon>Archaea</taxon>
        <taxon>Methanobacteriati</taxon>
        <taxon>Methanobacteriota</taxon>
        <taxon>Stenosarchaea group</taxon>
        <taxon>Halobacteria</taxon>
        <taxon>Halobacteriales</taxon>
        <taxon>Natrialbaceae</taxon>
        <taxon>Natronoglomus</taxon>
    </lineage>
</organism>
<dbReference type="Gene3D" id="3.40.640.10">
    <property type="entry name" value="Type I PLP-dependent aspartate aminotransferase-like (Major domain)"/>
    <property type="match status" value="1"/>
</dbReference>